<name>A0A8S5NXD5_9CAUD</name>
<proteinExistence type="predicted"/>
<organism evidence="1">
    <name type="scientific">Siphoviridae sp. ctVzN31</name>
    <dbReference type="NCBI Taxonomy" id="2825534"/>
    <lineage>
        <taxon>Viruses</taxon>
        <taxon>Duplodnaviria</taxon>
        <taxon>Heunggongvirae</taxon>
        <taxon>Uroviricota</taxon>
        <taxon>Caudoviricetes</taxon>
    </lineage>
</organism>
<sequence length="81" mass="8980">MEKLKTATGKEFDCDYFNPFPQAGQINIRILGESLATIATVFANPAETVQMWWEGQYAAQYTKIIAIVPETGAVRVVLGKE</sequence>
<dbReference type="EMBL" id="BK015273">
    <property type="protein sequence ID" value="DAD99036.1"/>
    <property type="molecule type" value="Genomic_DNA"/>
</dbReference>
<evidence type="ECO:0000313" key="1">
    <source>
        <dbReference type="EMBL" id="DAD99036.1"/>
    </source>
</evidence>
<protein>
    <submittedName>
        <fullName evidence="1">Uncharacterized protein</fullName>
    </submittedName>
</protein>
<reference evidence="1" key="1">
    <citation type="journal article" date="2021" name="Proc. Natl. Acad. Sci. U.S.A.">
        <title>A Catalog of Tens of Thousands of Viruses from Human Metagenomes Reveals Hidden Associations with Chronic Diseases.</title>
        <authorList>
            <person name="Tisza M.J."/>
            <person name="Buck C.B."/>
        </authorList>
    </citation>
    <scope>NUCLEOTIDE SEQUENCE</scope>
    <source>
        <strain evidence="1">CtVzN31</strain>
    </source>
</reference>
<accession>A0A8S5NXD5</accession>